<organism evidence="1 2">
    <name type="scientific">Massilia horti</name>
    <dbReference type="NCBI Taxonomy" id="2562153"/>
    <lineage>
        <taxon>Bacteria</taxon>
        <taxon>Pseudomonadati</taxon>
        <taxon>Pseudomonadota</taxon>
        <taxon>Betaproteobacteria</taxon>
        <taxon>Burkholderiales</taxon>
        <taxon>Oxalobacteraceae</taxon>
        <taxon>Telluria group</taxon>
        <taxon>Massilia</taxon>
    </lineage>
</organism>
<sequence>MANDALACARLVRLARLFNNPRWNGVDFVEVSDAQRSLCVHFFGAIPEDLTVANVRIEGGRRIRDIRVLALAIDRSGDPDHDDCLRITLDKIGDSSTYRLCFVEVATALGQAARERPFHGLDPRYACVQFRFRLDCAADIDCRSDSSCAPPVLPAPEIDYLAKDYASLRRLMLDRLALTMPAWREQHVPDLGVTLVELLAYTADYLSYYQDAVATEAYLDTARQRISVRRHVRLIDYRMHEGCNARAWVTLESASDVGPLPLAGLYFITGFAQLGAQAGAVLSHDTLARYPASAYEVFEPLASDPQAQLRVRAAHSRIGLHTWGDSECCLPAGATRATLRDGAPLGEGGGDGPARVLDLKPGDVLIFEEVRGPTTGAVADADPAHRHAVLLTAVTPALDELLGQPVLEIEWAAADALPFALCLSARLSPQYDCVRIDDITIAHGNVVLVDHGRRAAADPLGPVPAQSELGECACDGSVLETSTVPAVFRPTLAAHGLVWREPFQAAGTAAAMLAQDPRQALPDLVLAERGGAPGTDWEPRYDLLASGPEDRHVVVEMDDTRRAHLRFGDGDLGRRPDAGTGFDTRYRTGGGAAGNVGHDAIAYLVLRAGVLDVAGLVVRNPLPARGGVEPEPLDEVRQFAPAAFRRQRLRAVTAADYAELAQQDERLQRAAADLSWTGSWYEARVAIDPLGAEAAEPALLAQVDAMLQPYRRIGHDLAIAPARYVPVALSLQVCVLPHYTRGEVRGRLLQVLGNRRLADGSTGLFHPDNLSFGEGLYLSPIVAAVAAVEGVQNVTVLRFERADQGGDPAVAADPGAPINTGVLALGPMEIAQLDNDPDFPENGTLTLLLGGGR</sequence>
<dbReference type="OrthoDB" id="9796131at2"/>
<gene>
    <name evidence="1" type="ORF">E4O92_12400</name>
</gene>
<dbReference type="AlphaFoldDB" id="A0A4Y9T2B8"/>
<dbReference type="RefSeq" id="WP_135190086.1">
    <property type="nucleotide sequence ID" value="NZ_SPUM01000081.1"/>
</dbReference>
<proteinExistence type="predicted"/>
<comment type="caution">
    <text evidence="1">The sequence shown here is derived from an EMBL/GenBank/DDBJ whole genome shotgun (WGS) entry which is preliminary data.</text>
</comment>
<dbReference type="InterPro" id="IPR011749">
    <property type="entry name" value="CHP02243"/>
</dbReference>
<dbReference type="EMBL" id="SPUM01000081">
    <property type="protein sequence ID" value="TFW31746.1"/>
    <property type="molecule type" value="Genomic_DNA"/>
</dbReference>
<protein>
    <submittedName>
        <fullName evidence="1">Putative baseplate assembly protein</fullName>
    </submittedName>
</protein>
<dbReference type="Proteomes" id="UP000297258">
    <property type="component" value="Unassembled WGS sequence"/>
</dbReference>
<dbReference type="NCBIfam" id="TIGR02243">
    <property type="entry name" value="putative baseplate assembly protein"/>
    <property type="match status" value="1"/>
</dbReference>
<reference evidence="1 2" key="1">
    <citation type="submission" date="2019-03" db="EMBL/GenBank/DDBJ databases">
        <title>Draft genome of Massilia hortus sp. nov., a novel bacterial species of the Oxalobacteraceae family.</title>
        <authorList>
            <person name="Peta V."/>
            <person name="Raths R."/>
            <person name="Bucking H."/>
        </authorList>
    </citation>
    <scope>NUCLEOTIDE SEQUENCE [LARGE SCALE GENOMIC DNA]</scope>
    <source>
        <strain evidence="1 2">ONC3</strain>
    </source>
</reference>
<evidence type="ECO:0000313" key="1">
    <source>
        <dbReference type="EMBL" id="TFW31746.1"/>
    </source>
</evidence>
<keyword evidence="2" id="KW-1185">Reference proteome</keyword>
<accession>A0A4Y9T2B8</accession>
<evidence type="ECO:0000313" key="2">
    <source>
        <dbReference type="Proteomes" id="UP000297258"/>
    </source>
</evidence>
<name>A0A4Y9T2B8_9BURK</name>